<dbReference type="Gene3D" id="1.10.4020.10">
    <property type="entry name" value="DNA breaking-rejoining enzymes"/>
    <property type="match status" value="2"/>
</dbReference>
<dbReference type="SUPFAM" id="SSF47353">
    <property type="entry name" value="Retrovirus capsid dimerization domain-like"/>
    <property type="match status" value="2"/>
</dbReference>
<accession>A0AAD4ZYQ8</accession>
<feature type="domain" description="SCAN box" evidence="1">
    <location>
        <begin position="249"/>
        <end position="283"/>
    </location>
</feature>
<name>A0AAD4ZYQ8_SILAS</name>
<reference evidence="2" key="1">
    <citation type="submission" date="2018-07" db="EMBL/GenBank/DDBJ databases">
        <title>Comparative genomics of catfishes provides insights into carnivory and benthic adaptation.</title>
        <authorList>
            <person name="Zhang Y."/>
            <person name="Wang D."/>
            <person name="Peng Z."/>
            <person name="Zheng S."/>
            <person name="Shao F."/>
            <person name="Tao W."/>
        </authorList>
    </citation>
    <scope>NUCLEOTIDE SEQUENCE</scope>
    <source>
        <strain evidence="2">Chongqing</strain>
    </source>
</reference>
<evidence type="ECO:0000313" key="3">
    <source>
        <dbReference type="Proteomes" id="UP001205998"/>
    </source>
</evidence>
<comment type="caution">
    <text evidence="2">The sequence shown here is derived from an EMBL/GenBank/DDBJ whole genome shotgun (WGS) entry which is preliminary data.</text>
</comment>
<gene>
    <name evidence="2" type="ORF">C0J50_7558</name>
</gene>
<dbReference type="AlphaFoldDB" id="A0AAD4ZYQ8"/>
<organism evidence="2 3">
    <name type="scientific">Silurus asotus</name>
    <name type="common">Amur catfish</name>
    <name type="synonym">Parasilurus asotus</name>
    <dbReference type="NCBI Taxonomy" id="30991"/>
    <lineage>
        <taxon>Eukaryota</taxon>
        <taxon>Metazoa</taxon>
        <taxon>Chordata</taxon>
        <taxon>Craniata</taxon>
        <taxon>Vertebrata</taxon>
        <taxon>Euteleostomi</taxon>
        <taxon>Actinopterygii</taxon>
        <taxon>Neopterygii</taxon>
        <taxon>Teleostei</taxon>
        <taxon>Ostariophysi</taxon>
        <taxon>Siluriformes</taxon>
        <taxon>Siluridae</taxon>
        <taxon>Silurus</taxon>
    </lineage>
</organism>
<feature type="domain" description="SCAN box" evidence="1">
    <location>
        <begin position="123"/>
        <end position="157"/>
    </location>
</feature>
<dbReference type="InterPro" id="IPR003309">
    <property type="entry name" value="SCAN_dom"/>
</dbReference>
<sequence length="356" mass="40928">MLCDRKAHKGRRERSGAETWEEGDAGRVIMNPLPLAELVKAIAELQQTQHQALLQVRAEQEQWFWGAKKDPASPPSCPPPCIPLTKMGAQDDVEAFLELFEHKAAAGEWTGMETDRILVFNHQLRDACRRWLLDEDRSMNEVVDRVALKQFITRLPPAGNWDISWTSVPSWIWRWTPKRHRLPLIKQELTKMGAQDDVEAFLELFEHKAAAGRWTGMERALRLLSLLSGEAQLATQQLPADRILGFNHQLRDACRRWLLDEDRSMDEVVDRVALKQFITRLPPAGNRDISWTSVPSWIWRWTPKRHRLPDQAGTYRIPVSIQGGTHQALVDSGCKQTPIHQSLVRYKVLDAARRVK</sequence>
<dbReference type="Proteomes" id="UP001205998">
    <property type="component" value="Unassembled WGS sequence"/>
</dbReference>
<feature type="non-terminal residue" evidence="2">
    <location>
        <position position="1"/>
    </location>
</feature>
<proteinExistence type="predicted"/>
<dbReference type="PROSITE" id="PS50804">
    <property type="entry name" value="SCAN_BOX"/>
    <property type="match status" value="2"/>
</dbReference>
<dbReference type="EMBL" id="MU597763">
    <property type="protein sequence ID" value="KAI5606676.1"/>
    <property type="molecule type" value="Genomic_DNA"/>
</dbReference>
<dbReference type="InterPro" id="IPR038269">
    <property type="entry name" value="SCAN_sf"/>
</dbReference>
<evidence type="ECO:0000313" key="2">
    <source>
        <dbReference type="EMBL" id="KAI5606676.1"/>
    </source>
</evidence>
<protein>
    <recommendedName>
        <fullName evidence="1">SCAN box domain-containing protein</fullName>
    </recommendedName>
</protein>
<evidence type="ECO:0000259" key="1">
    <source>
        <dbReference type="PROSITE" id="PS50804"/>
    </source>
</evidence>
<keyword evidence="3" id="KW-1185">Reference proteome</keyword>